<feature type="transmembrane region" description="Helical" evidence="1">
    <location>
        <begin position="7"/>
        <end position="28"/>
    </location>
</feature>
<keyword evidence="1" id="KW-0472">Membrane</keyword>
<feature type="transmembrane region" description="Helical" evidence="1">
    <location>
        <begin position="149"/>
        <end position="172"/>
    </location>
</feature>
<sequence length="180" mass="20602">MKNRKIRYLFSFLFALCCMGLMFIIYTLSSEDGYASGQRSANVQEIIKENVHEYMDSTEIGQKLHYGLQSLIEAISPDGDNWYQTIRDIAHFSLYFFLALLLYITFSIAGISRLWKIILSSLICLGYALFDEFHQSMVIGRISTMDDVIVDMCGTLMSLGLCWIISAFCACLRSKPRPRL</sequence>
<dbReference type="EMBL" id="QUSK01000024">
    <property type="protein sequence ID" value="RGD74054.1"/>
    <property type="molecule type" value="Genomic_DNA"/>
</dbReference>
<evidence type="ECO:0000256" key="1">
    <source>
        <dbReference type="SAM" id="Phobius"/>
    </source>
</evidence>
<organism evidence="5 6">
    <name type="scientific">Faecalicoccus pleomorphus</name>
    <dbReference type="NCBI Taxonomy" id="1323"/>
    <lineage>
        <taxon>Bacteria</taxon>
        <taxon>Bacillati</taxon>
        <taxon>Bacillota</taxon>
        <taxon>Erysipelotrichia</taxon>
        <taxon>Erysipelotrichales</taxon>
        <taxon>Erysipelotrichaceae</taxon>
        <taxon>Faecalicoccus</taxon>
    </lineage>
</organism>
<feature type="transmembrane region" description="Helical" evidence="1">
    <location>
        <begin position="89"/>
        <end position="106"/>
    </location>
</feature>
<evidence type="ECO:0000313" key="7">
    <source>
        <dbReference type="Proteomes" id="UP000540014"/>
    </source>
</evidence>
<dbReference type="InterPro" id="IPR006976">
    <property type="entry name" value="VanZ-like"/>
</dbReference>
<proteinExistence type="predicted"/>
<dbReference type="EMBL" id="JAQLXO010000006">
    <property type="protein sequence ID" value="MDB7982203.1"/>
    <property type="molecule type" value="Genomic_DNA"/>
</dbReference>
<evidence type="ECO:0000313" key="3">
    <source>
        <dbReference type="EMBL" id="MDB7982203.1"/>
    </source>
</evidence>
<accession>A0A3E3DXR4</accession>
<dbReference type="RefSeq" id="WP_117446901.1">
    <property type="nucleotide sequence ID" value="NZ_CALCIP010000004.1"/>
</dbReference>
<dbReference type="PANTHER" id="PTHR28008">
    <property type="entry name" value="DOMAIN PROTEIN, PUTATIVE (AFU_ORTHOLOGUE AFUA_3G10980)-RELATED"/>
    <property type="match status" value="1"/>
</dbReference>
<dbReference type="NCBIfam" id="NF037970">
    <property type="entry name" value="vanZ_1"/>
    <property type="match status" value="1"/>
</dbReference>
<keyword evidence="1" id="KW-0812">Transmembrane</keyword>
<protein>
    <submittedName>
        <fullName evidence="5">VanZ family protein</fullName>
    </submittedName>
</protein>
<reference evidence="5 6" key="1">
    <citation type="submission" date="2018-08" db="EMBL/GenBank/DDBJ databases">
        <title>A genome reference for cultivated species of the human gut microbiota.</title>
        <authorList>
            <person name="Zou Y."/>
            <person name="Xue W."/>
            <person name="Luo G."/>
        </authorList>
    </citation>
    <scope>NUCLEOTIDE SEQUENCE [LARGE SCALE GENOMIC DNA]</scope>
    <source>
        <strain evidence="5 6">TF08-11</strain>
    </source>
</reference>
<comment type="caution">
    <text evidence="5">The sequence shown here is derived from an EMBL/GenBank/DDBJ whole genome shotgun (WGS) entry which is preliminary data.</text>
</comment>
<keyword evidence="1" id="KW-1133">Transmembrane helix</keyword>
<feature type="transmembrane region" description="Helical" evidence="1">
    <location>
        <begin position="113"/>
        <end position="129"/>
    </location>
</feature>
<evidence type="ECO:0000259" key="2">
    <source>
        <dbReference type="Pfam" id="PF04892"/>
    </source>
</evidence>
<evidence type="ECO:0000313" key="6">
    <source>
        <dbReference type="Proteomes" id="UP000260721"/>
    </source>
</evidence>
<feature type="domain" description="VanZ-like" evidence="2">
    <location>
        <begin position="14"/>
        <end position="165"/>
    </location>
</feature>
<dbReference type="EMBL" id="JABAFR010000027">
    <property type="protein sequence ID" value="NME45163.1"/>
    <property type="molecule type" value="Genomic_DNA"/>
</dbReference>
<dbReference type="STRING" id="1123313.GCA_000420345_01633"/>
<dbReference type="Pfam" id="PF04892">
    <property type="entry name" value="VanZ"/>
    <property type="match status" value="1"/>
</dbReference>
<dbReference type="PANTHER" id="PTHR28008:SF1">
    <property type="entry name" value="DOMAIN PROTEIN, PUTATIVE (AFU_ORTHOLOGUE AFUA_3G10980)-RELATED"/>
    <property type="match status" value="1"/>
</dbReference>
<evidence type="ECO:0000313" key="5">
    <source>
        <dbReference type="EMBL" id="RGD74054.1"/>
    </source>
</evidence>
<reference evidence="3" key="3">
    <citation type="submission" date="2023-01" db="EMBL/GenBank/DDBJ databases">
        <title>Human gut microbiome strain richness.</title>
        <authorList>
            <person name="Chen-Liaw A."/>
        </authorList>
    </citation>
    <scope>NUCLEOTIDE SEQUENCE</scope>
    <source>
        <strain evidence="3">D8_m1001271B151109d0_201107</strain>
    </source>
</reference>
<name>A0A3E3DXR4_9FIRM</name>
<gene>
    <name evidence="5" type="ORF">DXC78_10015</name>
    <name evidence="4" type="ORF">HF861_09755</name>
    <name evidence="3" type="ORF">PND82_05135</name>
</gene>
<evidence type="ECO:0000313" key="4">
    <source>
        <dbReference type="EMBL" id="NME45163.1"/>
    </source>
</evidence>
<dbReference type="AlphaFoldDB" id="A0A3E3DXR4"/>
<dbReference type="Proteomes" id="UP000540014">
    <property type="component" value="Unassembled WGS sequence"/>
</dbReference>
<dbReference type="Proteomes" id="UP001212981">
    <property type="component" value="Unassembled WGS sequence"/>
</dbReference>
<dbReference type="Proteomes" id="UP000260721">
    <property type="component" value="Unassembled WGS sequence"/>
</dbReference>
<reference evidence="4 7" key="2">
    <citation type="submission" date="2020-04" db="EMBL/GenBank/DDBJ databases">
        <authorList>
            <person name="Hitch T.C.A."/>
            <person name="Wylensek D."/>
            <person name="Clavel T."/>
        </authorList>
    </citation>
    <scope>NUCLEOTIDE SEQUENCE [LARGE SCALE GENOMIC DNA]</scope>
    <source>
        <strain evidence="4 7">BSM-383-APC-22F</strain>
    </source>
</reference>